<feature type="compositionally biased region" description="Polar residues" evidence="1">
    <location>
        <begin position="1"/>
        <end position="29"/>
    </location>
</feature>
<evidence type="ECO:0000313" key="3">
    <source>
        <dbReference type="Proteomes" id="UP000059188"/>
    </source>
</evidence>
<protein>
    <submittedName>
        <fullName evidence="2">Uncharacterized protein</fullName>
    </submittedName>
</protein>
<evidence type="ECO:0000256" key="1">
    <source>
        <dbReference type="SAM" id="MobiDB-lite"/>
    </source>
</evidence>
<dbReference type="AlphaFoldDB" id="A0A0B7FWB3"/>
<dbReference type="Proteomes" id="UP000059188">
    <property type="component" value="Unassembled WGS sequence"/>
</dbReference>
<feature type="compositionally biased region" description="Low complexity" evidence="1">
    <location>
        <begin position="86"/>
        <end position="101"/>
    </location>
</feature>
<reference evidence="2 3" key="1">
    <citation type="submission" date="2014-11" db="EMBL/GenBank/DDBJ databases">
        <authorList>
            <person name="Wibberg Daniel"/>
        </authorList>
    </citation>
    <scope>NUCLEOTIDE SEQUENCE [LARGE SCALE GENOMIC DNA]</scope>
    <source>
        <strain evidence="2">Rhizoctonia solani AG1-IB 7/3/14</strain>
    </source>
</reference>
<dbReference type="EMBL" id="LN679150">
    <property type="protein sequence ID" value="CEL61149.1"/>
    <property type="molecule type" value="Genomic_DNA"/>
</dbReference>
<proteinExistence type="predicted"/>
<dbReference type="OrthoDB" id="3223818at2759"/>
<feature type="region of interest" description="Disordered" evidence="1">
    <location>
        <begin position="1"/>
        <end position="32"/>
    </location>
</feature>
<gene>
    <name evidence="2" type="ORF">RSOLAG1IB_09791</name>
</gene>
<evidence type="ECO:0000313" key="2">
    <source>
        <dbReference type="EMBL" id="CEL61149.1"/>
    </source>
</evidence>
<organism evidence="2 3">
    <name type="scientific">Thanatephorus cucumeris (strain AG1-IB / isolate 7/3/14)</name>
    <name type="common">Lettuce bottom rot fungus</name>
    <name type="synonym">Rhizoctonia solani</name>
    <dbReference type="NCBI Taxonomy" id="1108050"/>
    <lineage>
        <taxon>Eukaryota</taxon>
        <taxon>Fungi</taxon>
        <taxon>Dikarya</taxon>
        <taxon>Basidiomycota</taxon>
        <taxon>Agaricomycotina</taxon>
        <taxon>Agaricomycetes</taxon>
        <taxon>Cantharellales</taxon>
        <taxon>Ceratobasidiaceae</taxon>
        <taxon>Rhizoctonia</taxon>
        <taxon>Rhizoctonia solani AG-1</taxon>
    </lineage>
</organism>
<accession>A0A0B7FWB3</accession>
<feature type="region of interest" description="Disordered" evidence="1">
    <location>
        <begin position="124"/>
        <end position="203"/>
    </location>
</feature>
<keyword evidence="3" id="KW-1185">Reference proteome</keyword>
<name>A0A0B7FWB3_THACB</name>
<sequence>MSSLDLLPVQSSPTAESPASYEDSVSSEGVLTPLDVPSRDIHFLEHSADPLSINIPNKVVQPLIGTPFITDSASLFEYPFPPSSSRPPLSSASSSSSVTSTPGPPSFVAPDKHIPHLFARLSNRIGSPGHRRTSSHGGLSPIPIPPRLRKLSGLTMDESTPTEHDIPTPRFDLSPRPDNQSDSSKRYAEALPPSRGTVAVQDRPLQSCAAGSTPQVVPDNEIEGLGLASTMSARAEIPMSVRRRSMPAVLNEEDAGFGQASSNEVQSARLRF</sequence>
<feature type="region of interest" description="Disordered" evidence="1">
    <location>
        <begin position="80"/>
        <end position="111"/>
    </location>
</feature>